<dbReference type="Pfam" id="PF01757">
    <property type="entry name" value="Acyl_transf_3"/>
    <property type="match status" value="1"/>
</dbReference>
<dbReference type="EC" id="2.3.-.-" evidence="3"/>
<evidence type="ECO:0000313" key="4">
    <source>
        <dbReference type="Proteomes" id="UP001232156"/>
    </source>
</evidence>
<keyword evidence="4" id="KW-1185">Reference proteome</keyword>
<feature type="transmembrane region" description="Helical" evidence="1">
    <location>
        <begin position="41"/>
        <end position="58"/>
    </location>
</feature>
<evidence type="ECO:0000256" key="1">
    <source>
        <dbReference type="SAM" id="Phobius"/>
    </source>
</evidence>
<reference evidence="3 4" key="1">
    <citation type="submission" date="2023-08" db="EMBL/GenBank/DDBJ databases">
        <title>Alcaligenaceae gen. nov., a novel taxon isolated from the sludge of Yixing Pesticide Factory.</title>
        <authorList>
            <person name="Ruan L."/>
        </authorList>
    </citation>
    <scope>NUCLEOTIDE SEQUENCE [LARGE SCALE GENOMIC DNA]</scope>
    <source>
        <strain evidence="3 4">LG-2</strain>
    </source>
</reference>
<gene>
    <name evidence="3" type="ORF">Q8947_05935</name>
</gene>
<dbReference type="PANTHER" id="PTHR23028:SF53">
    <property type="entry name" value="ACYL_TRANSF_3 DOMAIN-CONTAINING PROTEIN"/>
    <property type="match status" value="1"/>
</dbReference>
<comment type="caution">
    <text evidence="3">The sequence shown here is derived from an EMBL/GenBank/DDBJ whole genome shotgun (WGS) entry which is preliminary data.</text>
</comment>
<keyword evidence="1" id="KW-1133">Transmembrane helix</keyword>
<feature type="transmembrane region" description="Helical" evidence="1">
    <location>
        <begin position="145"/>
        <end position="165"/>
    </location>
</feature>
<protein>
    <submittedName>
        <fullName evidence="3">Acyltransferase</fullName>
        <ecNumber evidence="3">2.3.-.-</ecNumber>
    </submittedName>
</protein>
<evidence type="ECO:0000259" key="2">
    <source>
        <dbReference type="Pfam" id="PF01757"/>
    </source>
</evidence>
<dbReference type="EMBL" id="JAUZQE010000010">
    <property type="protein sequence ID" value="MDR4125521.1"/>
    <property type="molecule type" value="Genomic_DNA"/>
</dbReference>
<feature type="transmembrane region" description="Helical" evidence="1">
    <location>
        <begin position="299"/>
        <end position="320"/>
    </location>
</feature>
<keyword evidence="3" id="KW-0808">Transferase</keyword>
<feature type="transmembrane region" description="Helical" evidence="1">
    <location>
        <begin position="201"/>
        <end position="219"/>
    </location>
</feature>
<accession>A0ABU1D508</accession>
<feature type="transmembrane region" description="Helical" evidence="1">
    <location>
        <begin position="239"/>
        <end position="261"/>
    </location>
</feature>
<feature type="transmembrane region" description="Helical" evidence="1">
    <location>
        <begin position="177"/>
        <end position="194"/>
    </location>
</feature>
<dbReference type="RefSeq" id="WP_347286712.1">
    <property type="nucleotide sequence ID" value="NZ_JAUZQE010000010.1"/>
</dbReference>
<dbReference type="InterPro" id="IPR050879">
    <property type="entry name" value="Acyltransferase_3"/>
</dbReference>
<evidence type="ECO:0000313" key="3">
    <source>
        <dbReference type="EMBL" id="MDR4125521.1"/>
    </source>
</evidence>
<feature type="transmembrane region" description="Helical" evidence="1">
    <location>
        <begin position="117"/>
        <end position="138"/>
    </location>
</feature>
<keyword evidence="3" id="KW-0012">Acyltransferase</keyword>
<organism evidence="3 4">
    <name type="scientific">Yanghanlia caeni</name>
    <dbReference type="NCBI Taxonomy" id="3064283"/>
    <lineage>
        <taxon>Bacteria</taxon>
        <taxon>Pseudomonadati</taxon>
        <taxon>Pseudomonadota</taxon>
        <taxon>Betaproteobacteria</taxon>
        <taxon>Burkholderiales</taxon>
        <taxon>Alcaligenaceae</taxon>
        <taxon>Yanghanlia</taxon>
    </lineage>
</organism>
<feature type="transmembrane region" description="Helical" evidence="1">
    <location>
        <begin position="79"/>
        <end position="97"/>
    </location>
</feature>
<dbReference type="PANTHER" id="PTHR23028">
    <property type="entry name" value="ACETYLTRANSFERASE"/>
    <property type="match status" value="1"/>
</dbReference>
<feature type="transmembrane region" description="Helical" evidence="1">
    <location>
        <begin position="12"/>
        <end position="29"/>
    </location>
</feature>
<feature type="transmembrane region" description="Helical" evidence="1">
    <location>
        <begin position="268"/>
        <end position="287"/>
    </location>
</feature>
<dbReference type="Proteomes" id="UP001232156">
    <property type="component" value="Unassembled WGS sequence"/>
</dbReference>
<name>A0ABU1D508_9BURK</name>
<sequence>MQRYPAADGIRGLACLLVLCTHLPGFFLPDYGKYVTGTGKYGVWLFFVLSAFLLTSRFKATGFGPGALWRYAVGRVLRILPLFALTLCIYHAAGVLVPTREDLWLALTFQAGYGHFWTIPVEFCYYALLPAVSALQLWARRTAGIPGVAGLTLAVAVLQQIVWPWWQTPENDIHLRWYLPCFLLGGAAAVIITGPDARVRPRWPTAVGLAVFLVLFLLSPGPRHALFHAPFDGWLQNKFVFISVLWSVFLLALANGGGLLGRLLETRFFRALGAWSYSVYLIHWLVYVKLSQLPGGHGVGMAVMAALAAMACGAVLYYAVERPLERLRTWLCRPARAPAAATLPRQAV</sequence>
<keyword evidence="1" id="KW-0812">Transmembrane</keyword>
<dbReference type="GO" id="GO:0016746">
    <property type="term" value="F:acyltransferase activity"/>
    <property type="evidence" value="ECO:0007669"/>
    <property type="project" value="UniProtKB-KW"/>
</dbReference>
<dbReference type="InterPro" id="IPR002656">
    <property type="entry name" value="Acyl_transf_3_dom"/>
</dbReference>
<feature type="domain" description="Acyltransferase 3" evidence="2">
    <location>
        <begin position="6"/>
        <end position="317"/>
    </location>
</feature>
<keyword evidence="1" id="KW-0472">Membrane</keyword>
<proteinExistence type="predicted"/>